<organism evidence="10">
    <name type="scientific">Zea mays</name>
    <name type="common">Maize</name>
    <dbReference type="NCBI Taxonomy" id="4577"/>
    <lineage>
        <taxon>Eukaryota</taxon>
        <taxon>Viridiplantae</taxon>
        <taxon>Streptophyta</taxon>
        <taxon>Embryophyta</taxon>
        <taxon>Tracheophyta</taxon>
        <taxon>Spermatophyta</taxon>
        <taxon>Magnoliopsida</taxon>
        <taxon>Liliopsida</taxon>
        <taxon>Poales</taxon>
        <taxon>Poaceae</taxon>
        <taxon>PACMAD clade</taxon>
        <taxon>Panicoideae</taxon>
        <taxon>Andropogonodae</taxon>
        <taxon>Andropogoneae</taxon>
        <taxon>Tripsacinae</taxon>
        <taxon>Zea</taxon>
    </lineage>
</organism>
<evidence type="ECO:0000256" key="6">
    <source>
        <dbReference type="ARBA" id="ARBA00023136"/>
    </source>
</evidence>
<feature type="transmembrane region" description="Helical" evidence="9">
    <location>
        <begin position="63"/>
        <end position="83"/>
    </location>
</feature>
<evidence type="ECO:0000313" key="10">
    <source>
        <dbReference type="EMBL" id="AQK67362.1"/>
    </source>
</evidence>
<name>A0A1D6GWX5_MAIZE</name>
<sequence>MGGGGGGGNSRELDQTPTWAVASVCGVIVLISILLEKGLHHVGEFFSHRKKKAMVEALEKVKAELMVLGFISLLLVFGQNYIIKVCISNHAANTMLPCKLEAAAVEGKDGHGKEAAAVVAGKKKVAVAVPGKKKKKAPTGGSKHGGGGSPTAGGSPTKADGDA</sequence>
<dbReference type="InterPro" id="IPR004326">
    <property type="entry name" value="Mlo"/>
</dbReference>
<comment type="subcellular location">
    <subcellularLocation>
        <location evidence="1">Membrane</location>
        <topology evidence="1">Multi-pass membrane protein</topology>
    </subcellularLocation>
</comment>
<feature type="compositionally biased region" description="Basic residues" evidence="8">
    <location>
        <begin position="127"/>
        <end position="137"/>
    </location>
</feature>
<dbReference type="AlphaFoldDB" id="A0A1D6GWX5"/>
<dbReference type="PANTHER" id="PTHR31942:SF131">
    <property type="entry name" value="OS05G0183566 PROTEIN"/>
    <property type="match status" value="1"/>
</dbReference>
<evidence type="ECO:0000256" key="9">
    <source>
        <dbReference type="SAM" id="Phobius"/>
    </source>
</evidence>
<feature type="transmembrane region" description="Helical" evidence="9">
    <location>
        <begin position="20"/>
        <end position="42"/>
    </location>
</feature>
<feature type="region of interest" description="Disordered" evidence="8">
    <location>
        <begin position="127"/>
        <end position="163"/>
    </location>
</feature>
<comment type="similarity">
    <text evidence="2">Belongs to the MLO family.</text>
</comment>
<dbReference type="Pfam" id="PF03094">
    <property type="entry name" value="Mlo"/>
    <property type="match status" value="1"/>
</dbReference>
<accession>A0A1D6GWX5</accession>
<keyword evidence="7" id="KW-0568">Pathogenesis-related protein</keyword>
<keyword evidence="5 9" id="KW-1133">Transmembrane helix</keyword>
<dbReference type="GO" id="GO:0016020">
    <property type="term" value="C:membrane"/>
    <property type="evidence" value="ECO:0007669"/>
    <property type="project" value="UniProtKB-SubCell"/>
</dbReference>
<evidence type="ECO:0000256" key="1">
    <source>
        <dbReference type="ARBA" id="ARBA00004141"/>
    </source>
</evidence>
<gene>
    <name evidence="10" type="ORF">ZEAMMB73_Zm00001d014874</name>
</gene>
<reference evidence="10" key="1">
    <citation type="submission" date="2015-12" db="EMBL/GenBank/DDBJ databases">
        <title>Update maize B73 reference genome by single molecule sequencing technologies.</title>
        <authorList>
            <consortium name="Maize Genome Sequencing Project"/>
            <person name="Ware D."/>
        </authorList>
    </citation>
    <scope>NUCLEOTIDE SEQUENCE</scope>
    <source>
        <tissue evidence="10">Seedling</tissue>
    </source>
</reference>
<dbReference type="PANTHER" id="PTHR31942">
    <property type="entry name" value="MLO-LIKE PROTEIN 1"/>
    <property type="match status" value="1"/>
</dbReference>
<evidence type="ECO:0000256" key="4">
    <source>
        <dbReference type="ARBA" id="ARBA00022821"/>
    </source>
</evidence>
<proteinExistence type="inferred from homology"/>
<keyword evidence="3 9" id="KW-0812">Transmembrane</keyword>
<dbReference type="GO" id="GO:0006952">
    <property type="term" value="P:defense response"/>
    <property type="evidence" value="ECO:0007669"/>
    <property type="project" value="UniProtKB-KW"/>
</dbReference>
<keyword evidence="4" id="KW-0611">Plant defense</keyword>
<feature type="compositionally biased region" description="Gly residues" evidence="8">
    <location>
        <begin position="142"/>
        <end position="151"/>
    </location>
</feature>
<evidence type="ECO:0000256" key="3">
    <source>
        <dbReference type="ARBA" id="ARBA00022692"/>
    </source>
</evidence>
<evidence type="ECO:0000256" key="2">
    <source>
        <dbReference type="ARBA" id="ARBA00006574"/>
    </source>
</evidence>
<keyword evidence="6 9" id="KW-0472">Membrane</keyword>
<evidence type="ECO:0000256" key="8">
    <source>
        <dbReference type="SAM" id="MobiDB-lite"/>
    </source>
</evidence>
<feature type="compositionally biased region" description="Low complexity" evidence="8">
    <location>
        <begin position="152"/>
        <end position="163"/>
    </location>
</feature>
<dbReference type="EMBL" id="CM000781">
    <property type="protein sequence ID" value="AQK67362.1"/>
    <property type="molecule type" value="Genomic_DNA"/>
</dbReference>
<evidence type="ECO:0000256" key="5">
    <source>
        <dbReference type="ARBA" id="ARBA00022989"/>
    </source>
</evidence>
<protein>
    <submittedName>
        <fullName evidence="10">Barley mlo defense gene homolog6</fullName>
    </submittedName>
</protein>
<evidence type="ECO:0000256" key="7">
    <source>
        <dbReference type="ARBA" id="ARBA00023265"/>
    </source>
</evidence>